<dbReference type="InterPro" id="IPR011009">
    <property type="entry name" value="Kinase-like_dom_sf"/>
</dbReference>
<keyword evidence="2" id="KW-0723">Serine/threonine-protein kinase</keyword>
<feature type="non-terminal residue" evidence="2">
    <location>
        <position position="48"/>
    </location>
</feature>
<comment type="caution">
    <text evidence="2">The sequence shown here is derived from an EMBL/GenBank/DDBJ whole genome shotgun (WGS) entry which is preliminary data.</text>
</comment>
<dbReference type="Gene3D" id="3.30.200.20">
    <property type="entry name" value="Phosphorylase Kinase, domain 1"/>
    <property type="match status" value="1"/>
</dbReference>
<keyword evidence="3" id="KW-1185">Reference proteome</keyword>
<dbReference type="SUPFAM" id="SSF56112">
    <property type="entry name" value="Protein kinase-like (PK-like)"/>
    <property type="match status" value="1"/>
</dbReference>
<dbReference type="EMBL" id="LXQA011252124">
    <property type="protein sequence ID" value="MCI90722.1"/>
    <property type="molecule type" value="Genomic_DNA"/>
</dbReference>
<sequence length="48" mass="5333">MVLVDHPNVLKSHCSFVSDHNLWVVMPFMSGGSCLHILKAAHPDGFEE</sequence>
<name>A0A392VTE2_9FABA</name>
<keyword evidence="2" id="KW-0418">Kinase</keyword>
<keyword evidence="2" id="KW-0808">Transferase</keyword>
<dbReference type="InterPro" id="IPR047173">
    <property type="entry name" value="STRAD_A/B-like"/>
</dbReference>
<organism evidence="2 3">
    <name type="scientific">Trifolium medium</name>
    <dbReference type="NCBI Taxonomy" id="97028"/>
    <lineage>
        <taxon>Eukaryota</taxon>
        <taxon>Viridiplantae</taxon>
        <taxon>Streptophyta</taxon>
        <taxon>Embryophyta</taxon>
        <taxon>Tracheophyta</taxon>
        <taxon>Spermatophyta</taxon>
        <taxon>Magnoliopsida</taxon>
        <taxon>eudicotyledons</taxon>
        <taxon>Gunneridae</taxon>
        <taxon>Pentapetalae</taxon>
        <taxon>rosids</taxon>
        <taxon>fabids</taxon>
        <taxon>Fabales</taxon>
        <taxon>Fabaceae</taxon>
        <taxon>Papilionoideae</taxon>
        <taxon>50 kb inversion clade</taxon>
        <taxon>NPAAA clade</taxon>
        <taxon>Hologalegina</taxon>
        <taxon>IRL clade</taxon>
        <taxon>Trifolieae</taxon>
        <taxon>Trifolium</taxon>
    </lineage>
</organism>
<protein>
    <submittedName>
        <fullName evidence="2">Serine/threonine protein kinase</fullName>
    </submittedName>
</protein>
<dbReference type="AlphaFoldDB" id="A0A392VTE2"/>
<dbReference type="GO" id="GO:0004674">
    <property type="term" value="F:protein serine/threonine kinase activity"/>
    <property type="evidence" value="ECO:0007669"/>
    <property type="project" value="UniProtKB-KW"/>
</dbReference>
<comment type="similarity">
    <text evidence="1">Belongs to the protein kinase superfamily. STE Ser/Thr protein kinase family. STE20 subfamily.</text>
</comment>
<evidence type="ECO:0000256" key="1">
    <source>
        <dbReference type="ARBA" id="ARBA00008874"/>
    </source>
</evidence>
<accession>A0A392VTE2</accession>
<reference evidence="2 3" key="1">
    <citation type="journal article" date="2018" name="Front. Plant Sci.">
        <title>Red Clover (Trifolium pratense) and Zigzag Clover (T. medium) - A Picture of Genomic Similarities and Differences.</title>
        <authorList>
            <person name="Dluhosova J."/>
            <person name="Istvanek J."/>
            <person name="Nedelnik J."/>
            <person name="Repkova J."/>
        </authorList>
    </citation>
    <scope>NUCLEOTIDE SEQUENCE [LARGE SCALE GENOMIC DNA]</scope>
    <source>
        <strain evidence="3">cv. 10/8</strain>
        <tissue evidence="2">Leaf</tissue>
    </source>
</reference>
<evidence type="ECO:0000313" key="3">
    <source>
        <dbReference type="Proteomes" id="UP000265520"/>
    </source>
</evidence>
<dbReference type="Proteomes" id="UP000265520">
    <property type="component" value="Unassembled WGS sequence"/>
</dbReference>
<dbReference type="PANTHER" id="PTHR48014:SF24">
    <property type="entry name" value="PROTEIN KINASE SUPERFAMILY PROTEIN"/>
    <property type="match status" value="1"/>
</dbReference>
<dbReference type="GO" id="GO:0043539">
    <property type="term" value="F:protein serine/threonine kinase activator activity"/>
    <property type="evidence" value="ECO:0007669"/>
    <property type="project" value="InterPro"/>
</dbReference>
<evidence type="ECO:0000313" key="2">
    <source>
        <dbReference type="EMBL" id="MCI90722.1"/>
    </source>
</evidence>
<dbReference type="PANTHER" id="PTHR48014">
    <property type="entry name" value="SERINE/THREONINE-PROTEIN KINASE FRAY2"/>
    <property type="match status" value="1"/>
</dbReference>
<proteinExistence type="inferred from homology"/>